<organism evidence="5 6">
    <name type="scientific">Platanthera zijinensis</name>
    <dbReference type="NCBI Taxonomy" id="2320716"/>
    <lineage>
        <taxon>Eukaryota</taxon>
        <taxon>Viridiplantae</taxon>
        <taxon>Streptophyta</taxon>
        <taxon>Embryophyta</taxon>
        <taxon>Tracheophyta</taxon>
        <taxon>Spermatophyta</taxon>
        <taxon>Magnoliopsida</taxon>
        <taxon>Liliopsida</taxon>
        <taxon>Asparagales</taxon>
        <taxon>Orchidaceae</taxon>
        <taxon>Orchidoideae</taxon>
        <taxon>Orchideae</taxon>
        <taxon>Orchidinae</taxon>
        <taxon>Platanthera</taxon>
    </lineage>
</organism>
<dbReference type="PANTHER" id="PTHR21495">
    <property type="entry name" value="NUCLEOPORIN-RELATED"/>
    <property type="match status" value="1"/>
</dbReference>
<dbReference type="AlphaFoldDB" id="A0AAP0BG87"/>
<comment type="subcellular location">
    <subcellularLocation>
        <location evidence="4">Secreted</location>
        <location evidence="4">Extracellular space</location>
        <location evidence="4">Apoplast</location>
    </subcellularLocation>
</comment>
<dbReference type="InterPro" id="IPR044859">
    <property type="entry name" value="Allene_oxi_cyc_Dirigent"/>
</dbReference>
<evidence type="ECO:0000256" key="2">
    <source>
        <dbReference type="ARBA" id="ARBA00011738"/>
    </source>
</evidence>
<keyword evidence="6" id="KW-1185">Reference proteome</keyword>
<comment type="caution">
    <text evidence="5">The sequence shown here is derived from an EMBL/GenBank/DDBJ whole genome shotgun (WGS) entry which is preliminary data.</text>
</comment>
<dbReference type="Pfam" id="PF03018">
    <property type="entry name" value="Dirigent"/>
    <property type="match status" value="1"/>
</dbReference>
<name>A0AAP0BG87_9ASPA</name>
<evidence type="ECO:0000256" key="3">
    <source>
        <dbReference type="ARBA" id="ARBA00022525"/>
    </source>
</evidence>
<dbReference type="Proteomes" id="UP001418222">
    <property type="component" value="Unassembled WGS sequence"/>
</dbReference>
<keyword evidence="4" id="KW-0052">Apoplast</keyword>
<evidence type="ECO:0000256" key="4">
    <source>
        <dbReference type="RuleBase" id="RU363099"/>
    </source>
</evidence>
<keyword evidence="4" id="KW-0732">Signal</keyword>
<dbReference type="EMBL" id="JBBWWQ010000009">
    <property type="protein sequence ID" value="KAK8938477.1"/>
    <property type="molecule type" value="Genomic_DNA"/>
</dbReference>
<dbReference type="InterPro" id="IPR004265">
    <property type="entry name" value="Dirigent"/>
</dbReference>
<accession>A0AAP0BG87</accession>
<evidence type="ECO:0000313" key="6">
    <source>
        <dbReference type="Proteomes" id="UP001418222"/>
    </source>
</evidence>
<dbReference type="Gene3D" id="2.40.480.10">
    <property type="entry name" value="Allene oxide cyclase-like"/>
    <property type="match status" value="1"/>
</dbReference>
<proteinExistence type="inferred from homology"/>
<evidence type="ECO:0000256" key="1">
    <source>
        <dbReference type="ARBA" id="ARBA00010746"/>
    </source>
</evidence>
<comment type="function">
    <text evidence="4">Dirigent proteins impart stereoselectivity on the phenoxy radical-coupling reaction, yielding optically active lignans from two molecules of coniferyl alcohol in the biosynthesis of lignans, flavonolignans, and alkaloids and thus plays a central role in plant secondary metabolism.</text>
</comment>
<feature type="signal peptide" evidence="4">
    <location>
        <begin position="1"/>
        <end position="22"/>
    </location>
</feature>
<dbReference type="GO" id="GO:0009699">
    <property type="term" value="P:phenylpropanoid biosynthetic process"/>
    <property type="evidence" value="ECO:0007669"/>
    <property type="project" value="UniProtKB-ARBA"/>
</dbReference>
<evidence type="ECO:0000313" key="5">
    <source>
        <dbReference type="EMBL" id="KAK8938477.1"/>
    </source>
</evidence>
<comment type="similarity">
    <text evidence="1 4">Belongs to the plant dirigent protein family.</text>
</comment>
<protein>
    <recommendedName>
        <fullName evidence="4">Dirigent protein</fullName>
    </recommendedName>
</protein>
<gene>
    <name evidence="5" type="ORF">KSP39_PZI011104</name>
</gene>
<feature type="chain" id="PRO_5042661389" description="Dirigent protein" evidence="4">
    <location>
        <begin position="23"/>
        <end position="179"/>
    </location>
</feature>
<reference evidence="5 6" key="1">
    <citation type="journal article" date="2022" name="Nat. Plants">
        <title>Genomes of leafy and leafless Platanthera orchids illuminate the evolution of mycoheterotrophy.</title>
        <authorList>
            <person name="Li M.H."/>
            <person name="Liu K.W."/>
            <person name="Li Z."/>
            <person name="Lu H.C."/>
            <person name="Ye Q.L."/>
            <person name="Zhang D."/>
            <person name="Wang J.Y."/>
            <person name="Li Y.F."/>
            <person name="Zhong Z.M."/>
            <person name="Liu X."/>
            <person name="Yu X."/>
            <person name="Liu D.K."/>
            <person name="Tu X.D."/>
            <person name="Liu B."/>
            <person name="Hao Y."/>
            <person name="Liao X.Y."/>
            <person name="Jiang Y.T."/>
            <person name="Sun W.H."/>
            <person name="Chen J."/>
            <person name="Chen Y.Q."/>
            <person name="Ai Y."/>
            <person name="Zhai J.W."/>
            <person name="Wu S.S."/>
            <person name="Zhou Z."/>
            <person name="Hsiao Y.Y."/>
            <person name="Wu W.L."/>
            <person name="Chen Y.Y."/>
            <person name="Lin Y.F."/>
            <person name="Hsu J.L."/>
            <person name="Li C.Y."/>
            <person name="Wang Z.W."/>
            <person name="Zhao X."/>
            <person name="Zhong W.Y."/>
            <person name="Ma X.K."/>
            <person name="Ma L."/>
            <person name="Huang J."/>
            <person name="Chen G.Z."/>
            <person name="Huang M.Z."/>
            <person name="Huang L."/>
            <person name="Peng D.H."/>
            <person name="Luo Y.B."/>
            <person name="Zou S.Q."/>
            <person name="Chen S.P."/>
            <person name="Lan S."/>
            <person name="Tsai W.C."/>
            <person name="Van de Peer Y."/>
            <person name="Liu Z.J."/>
        </authorList>
    </citation>
    <scope>NUCLEOTIDE SEQUENCE [LARGE SCALE GENOMIC DNA]</scope>
    <source>
        <strain evidence="5">Lor287</strain>
    </source>
</reference>
<comment type="subunit">
    <text evidence="2 4">Homodimer.</text>
</comment>
<sequence>MLGRIVFFASIIAAALVVLVLAFVPPPPQKRTHHNNHSRQWLSLALYFHPFPYPRSHKGAFGVQNQNFAHIFRYKLTEGKKNSSQVVGEARSLLVPSEHADFADFNMIYLTFDPRRYSGSLCIEARKLPEHDGGELVVVGGTGFFAFARGVAAMAQTRCVCGSVDVAFWMKIRIRIHRD</sequence>
<keyword evidence="3 4" id="KW-0964">Secreted</keyword>
<dbReference type="GO" id="GO:0048046">
    <property type="term" value="C:apoplast"/>
    <property type="evidence" value="ECO:0007669"/>
    <property type="project" value="UniProtKB-SubCell"/>
</dbReference>